<dbReference type="EMBL" id="VOOR01000094">
    <property type="protein sequence ID" value="TXB59436.1"/>
    <property type="molecule type" value="Genomic_DNA"/>
</dbReference>
<dbReference type="Proteomes" id="UP000321580">
    <property type="component" value="Unassembled WGS sequence"/>
</dbReference>
<comment type="caution">
    <text evidence="4">The sequence shown here is derived from an EMBL/GenBank/DDBJ whole genome shotgun (WGS) entry which is preliminary data.</text>
</comment>
<evidence type="ECO:0000313" key="4">
    <source>
        <dbReference type="EMBL" id="TXB59436.1"/>
    </source>
</evidence>
<keyword evidence="3" id="KW-0812">Transmembrane</keyword>
<evidence type="ECO:0000256" key="1">
    <source>
        <dbReference type="PROSITE-ProRule" id="PRU00339"/>
    </source>
</evidence>
<dbReference type="SUPFAM" id="SSF48452">
    <property type="entry name" value="TPR-like"/>
    <property type="match status" value="1"/>
</dbReference>
<accession>A0A5C6RGP3</accession>
<protein>
    <submittedName>
        <fullName evidence="4">Uncharacterized protein</fullName>
    </submittedName>
</protein>
<dbReference type="PROSITE" id="PS50005">
    <property type="entry name" value="TPR"/>
    <property type="match status" value="1"/>
</dbReference>
<dbReference type="RefSeq" id="WP_147169637.1">
    <property type="nucleotide sequence ID" value="NZ_VOOR01000094.1"/>
</dbReference>
<feature type="compositionally biased region" description="Pro residues" evidence="2">
    <location>
        <begin position="125"/>
        <end position="136"/>
    </location>
</feature>
<name>A0A5C6RGP3_9BACT</name>
<organism evidence="4 5">
    <name type="scientific">Phaeodactylibacter luteus</name>
    <dbReference type="NCBI Taxonomy" id="1564516"/>
    <lineage>
        <taxon>Bacteria</taxon>
        <taxon>Pseudomonadati</taxon>
        <taxon>Bacteroidota</taxon>
        <taxon>Saprospiria</taxon>
        <taxon>Saprospirales</taxon>
        <taxon>Haliscomenobacteraceae</taxon>
        <taxon>Phaeodactylibacter</taxon>
    </lineage>
</organism>
<dbReference type="OrthoDB" id="9815010at2"/>
<dbReference type="InterPro" id="IPR019734">
    <property type="entry name" value="TPR_rpt"/>
</dbReference>
<feature type="region of interest" description="Disordered" evidence="2">
    <location>
        <begin position="108"/>
        <end position="146"/>
    </location>
</feature>
<keyword evidence="3" id="KW-1133">Transmembrane helix</keyword>
<dbReference type="AlphaFoldDB" id="A0A5C6RGP3"/>
<keyword evidence="1" id="KW-0802">TPR repeat</keyword>
<evidence type="ECO:0000256" key="2">
    <source>
        <dbReference type="SAM" id="MobiDB-lite"/>
    </source>
</evidence>
<gene>
    <name evidence="4" type="ORF">FRY97_21225</name>
</gene>
<feature type="repeat" description="TPR" evidence="1">
    <location>
        <begin position="208"/>
        <end position="241"/>
    </location>
</feature>
<dbReference type="Gene3D" id="1.25.40.10">
    <property type="entry name" value="Tetratricopeptide repeat domain"/>
    <property type="match status" value="1"/>
</dbReference>
<evidence type="ECO:0000313" key="5">
    <source>
        <dbReference type="Proteomes" id="UP000321580"/>
    </source>
</evidence>
<reference evidence="4 5" key="1">
    <citation type="submission" date="2019-08" db="EMBL/GenBank/DDBJ databases">
        <title>Genome of Phaeodactylibacter luteus.</title>
        <authorList>
            <person name="Bowman J.P."/>
        </authorList>
    </citation>
    <scope>NUCLEOTIDE SEQUENCE [LARGE SCALE GENOMIC DNA]</scope>
    <source>
        <strain evidence="4 5">KCTC 42180</strain>
    </source>
</reference>
<keyword evidence="3" id="KW-0472">Membrane</keyword>
<dbReference type="InterPro" id="IPR011990">
    <property type="entry name" value="TPR-like_helical_dom_sf"/>
</dbReference>
<keyword evidence="5" id="KW-1185">Reference proteome</keyword>
<feature type="transmembrane region" description="Helical" evidence="3">
    <location>
        <begin position="83"/>
        <end position="101"/>
    </location>
</feature>
<sequence length="291" mass="32155">MMTADEQRHERVRAYLQHELSEQEHKRFEQDLATDEALREALRFQRLEEEVGELLVETELRSLLAGFQASPEQPPSAHSRRNWAWVFPFLLLGGAAVYLLLRQPESVPDAPAAPQVEEPQSPALPSAPKPSQPPAQAPREPSPIVSSPARPIALHYVLDAYRLPSHLSLSLKAGQKEADTTAMSLAVQALNRGALQEAIALSSTSDSAEALDVLGHALFQNGQYAEAERAFQTLLPISPGITKDRAEWYLALCLLAQGKGSARPILLQMAAPEHYHTYQEEAAQLLGLWRE</sequence>
<proteinExistence type="predicted"/>
<evidence type="ECO:0000256" key="3">
    <source>
        <dbReference type="SAM" id="Phobius"/>
    </source>
</evidence>